<reference evidence="1" key="1">
    <citation type="journal article" date="2015" name="Nature">
        <title>Complex archaea that bridge the gap between prokaryotes and eukaryotes.</title>
        <authorList>
            <person name="Spang A."/>
            <person name="Saw J.H."/>
            <person name="Jorgensen S.L."/>
            <person name="Zaremba-Niedzwiedzka K."/>
            <person name="Martijn J."/>
            <person name="Lind A.E."/>
            <person name="van Eijk R."/>
            <person name="Schleper C."/>
            <person name="Guy L."/>
            <person name="Ettema T.J."/>
        </authorList>
    </citation>
    <scope>NUCLEOTIDE SEQUENCE</scope>
</reference>
<name>A0A0F9QLN7_9ZZZZ</name>
<evidence type="ECO:0000313" key="1">
    <source>
        <dbReference type="EMBL" id="KKN37897.1"/>
    </source>
</evidence>
<dbReference type="EMBL" id="LAZR01001863">
    <property type="protein sequence ID" value="KKN37897.1"/>
    <property type="molecule type" value="Genomic_DNA"/>
</dbReference>
<gene>
    <name evidence="1" type="ORF">LCGC14_0758770</name>
</gene>
<sequence length="62" mass="7111">MTEGDDSLLIIIPSEDEVPLGRTIRGKWKIKIKEKPIVLSWNSLTQPQWNSMTGGLWNEMTQ</sequence>
<protein>
    <submittedName>
        <fullName evidence="1">Uncharacterized protein</fullName>
    </submittedName>
</protein>
<organism evidence="1">
    <name type="scientific">marine sediment metagenome</name>
    <dbReference type="NCBI Taxonomy" id="412755"/>
    <lineage>
        <taxon>unclassified sequences</taxon>
        <taxon>metagenomes</taxon>
        <taxon>ecological metagenomes</taxon>
    </lineage>
</organism>
<comment type="caution">
    <text evidence="1">The sequence shown here is derived from an EMBL/GenBank/DDBJ whole genome shotgun (WGS) entry which is preliminary data.</text>
</comment>
<dbReference type="AlphaFoldDB" id="A0A0F9QLN7"/>
<accession>A0A0F9QLN7</accession>
<proteinExistence type="predicted"/>